<dbReference type="STRING" id="1245526.SAMN05216580_0113"/>
<evidence type="ECO:0000313" key="3">
    <source>
        <dbReference type="Proteomes" id="UP000243063"/>
    </source>
</evidence>
<dbReference type="RefSeq" id="WP_090211336.1">
    <property type="nucleotide sequence ID" value="NZ_LT629780.1"/>
</dbReference>
<sequence length="87" mass="8976">MQRIYEPADGLEGERLVDMLAGESIDARLLGGYLLGALGELPLAGLLAIQVADADAPRARALIAAYNSARPLDDSGEPGGEPGVLDC</sequence>
<evidence type="ECO:0000313" key="2">
    <source>
        <dbReference type="EMBL" id="SDT87768.1"/>
    </source>
</evidence>
<protein>
    <submittedName>
        <fullName evidence="2">Putative signal transducing protein</fullName>
    </submittedName>
</protein>
<keyword evidence="3" id="KW-1185">Reference proteome</keyword>
<reference evidence="3" key="1">
    <citation type="submission" date="2016-10" db="EMBL/GenBank/DDBJ databases">
        <authorList>
            <person name="Varghese N."/>
            <person name="Submissions S."/>
        </authorList>
    </citation>
    <scope>NUCLEOTIDE SEQUENCE [LARGE SCALE GENOMIC DNA]</scope>
    <source>
        <strain evidence="3">CCTCC 2012022</strain>
    </source>
</reference>
<dbReference type="EMBL" id="LT629780">
    <property type="protein sequence ID" value="SDT87768.1"/>
    <property type="molecule type" value="Genomic_DNA"/>
</dbReference>
<dbReference type="InterPro" id="IPR018551">
    <property type="entry name" value="DUF2007"/>
</dbReference>
<evidence type="ECO:0000259" key="1">
    <source>
        <dbReference type="Pfam" id="PF09413"/>
    </source>
</evidence>
<dbReference type="Proteomes" id="UP000243063">
    <property type="component" value="Chromosome I"/>
</dbReference>
<accession>A0A1H2DZ98</accession>
<organism evidence="2 3">
    <name type="scientific">Geopseudomonas guangdongensis</name>
    <dbReference type="NCBI Taxonomy" id="1245526"/>
    <lineage>
        <taxon>Bacteria</taxon>
        <taxon>Pseudomonadati</taxon>
        <taxon>Pseudomonadota</taxon>
        <taxon>Gammaproteobacteria</taxon>
        <taxon>Pseudomonadales</taxon>
        <taxon>Pseudomonadaceae</taxon>
        <taxon>Geopseudomonas</taxon>
    </lineage>
</organism>
<name>A0A1H2DZ98_9GAMM</name>
<feature type="domain" description="DUF2007" evidence="1">
    <location>
        <begin position="1"/>
        <end position="65"/>
    </location>
</feature>
<dbReference type="Pfam" id="PF09413">
    <property type="entry name" value="DUF2007"/>
    <property type="match status" value="1"/>
</dbReference>
<gene>
    <name evidence="2" type="ORF">SAMN05216580_0113</name>
</gene>
<proteinExistence type="predicted"/>
<dbReference type="AlphaFoldDB" id="A0A1H2DZ98"/>